<evidence type="ECO:0000313" key="3">
    <source>
        <dbReference type="Proteomes" id="UP001155059"/>
    </source>
</evidence>
<keyword evidence="1" id="KW-0472">Membrane</keyword>
<dbReference type="EMBL" id="JALQCW010000035">
    <property type="protein sequence ID" value="MCK9799086.1"/>
    <property type="molecule type" value="Genomic_DNA"/>
</dbReference>
<organism evidence="2 3">
    <name type="scientific">Pseudomonas morbosilactucae</name>
    <dbReference type="NCBI Taxonomy" id="2938197"/>
    <lineage>
        <taxon>Bacteria</taxon>
        <taxon>Pseudomonadati</taxon>
        <taxon>Pseudomonadota</taxon>
        <taxon>Gammaproteobacteria</taxon>
        <taxon>Pseudomonadales</taxon>
        <taxon>Pseudomonadaceae</taxon>
        <taxon>Pseudomonas</taxon>
    </lineage>
</organism>
<reference evidence="2 3" key="1">
    <citation type="journal article" date="2022" name="Int. J. Syst. Evol. Microbiol.">
        <title>Pseudomonas aegrilactucae sp. nov. and Pseudomonas morbosilactucae sp. nov., pathogens causing bacterial rot of lettuce in Japan.</title>
        <authorList>
            <person name="Sawada H."/>
            <person name="Fujikawa T."/>
            <person name="Satou M."/>
        </authorList>
    </citation>
    <scope>NUCLEOTIDE SEQUENCE [LARGE SCALE GENOMIC DNA]</scope>
    <source>
        <strain evidence="2 3">MAFF 302030</strain>
    </source>
</reference>
<keyword evidence="1" id="KW-0812">Transmembrane</keyword>
<dbReference type="RefSeq" id="WP_268265576.1">
    <property type="nucleotide sequence ID" value="NZ_JALQCW010000035.1"/>
</dbReference>
<evidence type="ECO:0000256" key="1">
    <source>
        <dbReference type="SAM" id="Phobius"/>
    </source>
</evidence>
<dbReference type="InterPro" id="IPR029033">
    <property type="entry name" value="His_PPase_superfam"/>
</dbReference>
<dbReference type="SUPFAM" id="SSF53254">
    <property type="entry name" value="Phosphoglycerate mutase-like"/>
    <property type="match status" value="1"/>
</dbReference>
<protein>
    <submittedName>
        <fullName evidence="2">Histidine phosphatase family protein</fullName>
    </submittedName>
</protein>
<proteinExistence type="predicted"/>
<reference evidence="2 3" key="2">
    <citation type="journal article" date="2023" name="Plant Pathol.">
        <title>Dismantling and reorganizing Pseudomonas marginalis sensu#lato.</title>
        <authorList>
            <person name="Sawada H."/>
            <person name="Fujikawa T."/>
            <person name="Satou M."/>
        </authorList>
    </citation>
    <scope>NUCLEOTIDE SEQUENCE [LARGE SCALE GENOMIC DNA]</scope>
    <source>
        <strain evidence="2 3">MAFF 302030</strain>
    </source>
</reference>
<dbReference type="AlphaFoldDB" id="A0A9X2C6H9"/>
<accession>A0A9X2C6H9</accession>
<evidence type="ECO:0000313" key="2">
    <source>
        <dbReference type="EMBL" id="MCK9799086.1"/>
    </source>
</evidence>
<gene>
    <name evidence="2" type="ORF">M1B34_15560</name>
</gene>
<dbReference type="Proteomes" id="UP001155059">
    <property type="component" value="Unassembled WGS sequence"/>
</dbReference>
<feature type="transmembrane region" description="Helical" evidence="1">
    <location>
        <begin position="26"/>
        <end position="43"/>
    </location>
</feature>
<sequence length="226" mass="24443">MESRLGLPVVGRALEGRLLARYRNTLVVLLALLLVIPMTLFLLKPAAVADLADSYPAGQQALLDSWAKGQTIALIRHVERCDHSRAPCLNAADGITDRARAVAVGVGAQFEHLGLAQADLYNSPMTRAVQSAGYMFNQVSSGDTWLSSCRNHLLQDVLAHKVPGRNLVLVTHSECMAQLEKELNLPASTLGYGASLFISTDTLNGAPKMLGFIEASDWRRVALDQP</sequence>
<comment type="caution">
    <text evidence="2">The sequence shown here is derived from an EMBL/GenBank/DDBJ whole genome shotgun (WGS) entry which is preliminary data.</text>
</comment>
<dbReference type="CDD" id="cd07040">
    <property type="entry name" value="HP"/>
    <property type="match status" value="1"/>
</dbReference>
<dbReference type="Gene3D" id="3.40.50.1240">
    <property type="entry name" value="Phosphoglycerate mutase-like"/>
    <property type="match status" value="1"/>
</dbReference>
<keyword evidence="1" id="KW-1133">Transmembrane helix</keyword>
<name>A0A9X2C6H9_9PSED</name>